<dbReference type="GO" id="GO:0051539">
    <property type="term" value="F:4 iron, 4 sulfur cluster binding"/>
    <property type="evidence" value="ECO:0007669"/>
    <property type="project" value="UniProtKB-KW"/>
</dbReference>
<evidence type="ECO:0000256" key="4">
    <source>
        <dbReference type="ARBA" id="ARBA00023004"/>
    </source>
</evidence>
<dbReference type="CDD" id="cd01335">
    <property type="entry name" value="Radical_SAM"/>
    <property type="match status" value="1"/>
</dbReference>
<evidence type="ECO:0000256" key="3">
    <source>
        <dbReference type="ARBA" id="ARBA00022723"/>
    </source>
</evidence>
<dbReference type="SFLD" id="SFLDG01101">
    <property type="entry name" value="Uncharacterised_Radical_SAM_Su"/>
    <property type="match status" value="1"/>
</dbReference>
<feature type="domain" description="Radical SAM core" evidence="7">
    <location>
        <begin position="69"/>
        <end position="282"/>
    </location>
</feature>
<keyword evidence="3 6" id="KW-0479">Metal-binding</keyword>
<comment type="cofactor">
    <cofactor evidence="6">
        <name>[4Fe-4S] cluster</name>
        <dbReference type="ChEBI" id="CHEBI:49883"/>
    </cofactor>
    <text evidence="6">Binds 1 [4Fe-4S] cluster. The cluster is coordinated with 3 cysteines and an exchangeable S-adenosyl-L-methionine.</text>
</comment>
<gene>
    <name evidence="8" type="primary">amrS</name>
    <name evidence="8" type="ORF">ENF18_06785</name>
</gene>
<dbReference type="AlphaFoldDB" id="A0A7C0VE43"/>
<dbReference type="InterPro" id="IPR034457">
    <property type="entry name" value="Organic_radical-activating"/>
</dbReference>
<comment type="caution">
    <text evidence="8">The sequence shown here is derived from an EMBL/GenBank/DDBJ whole genome shotgun (WGS) entry which is preliminary data.</text>
</comment>
<sequence>MVKKEALFWKPLKNGNVQCLLCPHNCILTPGQAGLCNGKQNIDGRLIAINYGETVSLAIDPIEKKPLYHYMPGSSILSTAPNGCNLRCPFCQNYSISVLKTHTEYISPEELIKLALRYNSPSIAFTYSEPLIWYEYILDVARLAEEEGIKLVLVTNGMINEEPLLKLLPHIHGMNIDLKSMDERYYRRVLKGDLKTVIRTISIAQEKTHVEVTNLIIPGDNDRKEDIEKLVDFIASLRKTIPLHFSRYFPHHKYTKPPTPPDTMRMAFEIGKKKLYYVYVGNIFLPGTENTYCPECGNLLVERSFYQTRITGIKDGKCSRCSREVDFVL</sequence>
<accession>A0A7C0VE43</accession>
<dbReference type="GO" id="GO:0003824">
    <property type="term" value="F:catalytic activity"/>
    <property type="evidence" value="ECO:0007669"/>
    <property type="project" value="InterPro"/>
</dbReference>
<proteinExistence type="predicted"/>
<keyword evidence="1" id="KW-0004">4Fe-4S</keyword>
<dbReference type="InterPro" id="IPR058240">
    <property type="entry name" value="rSAM_sf"/>
</dbReference>
<evidence type="ECO:0000256" key="6">
    <source>
        <dbReference type="PIRSR" id="PIRSR004869-50"/>
    </source>
</evidence>
<dbReference type="InterPro" id="IPR006638">
    <property type="entry name" value="Elp3/MiaA/NifB-like_rSAM"/>
</dbReference>
<reference evidence="8" key="1">
    <citation type="journal article" date="2020" name="mSystems">
        <title>Genome- and Community-Level Interaction Insights into Carbon Utilization and Element Cycling Functions of Hydrothermarchaeota in Hydrothermal Sediment.</title>
        <authorList>
            <person name="Zhou Z."/>
            <person name="Liu Y."/>
            <person name="Xu W."/>
            <person name="Pan J."/>
            <person name="Luo Z.H."/>
            <person name="Li M."/>
        </authorList>
    </citation>
    <scope>NUCLEOTIDE SEQUENCE [LARGE SCALE GENOMIC DNA]</scope>
    <source>
        <strain evidence="8">HyVt-102</strain>
    </source>
</reference>
<dbReference type="Gene3D" id="3.20.20.70">
    <property type="entry name" value="Aldolase class I"/>
    <property type="match status" value="1"/>
</dbReference>
<feature type="binding site" evidence="6">
    <location>
        <position position="88"/>
    </location>
    <ligand>
        <name>[4Fe-4S] cluster</name>
        <dbReference type="ChEBI" id="CHEBI:49883"/>
        <note>4Fe-4S-S-AdoMet</note>
    </ligand>
</feature>
<dbReference type="PIRSF" id="PIRSF004869">
    <property type="entry name" value="PflX_prd"/>
    <property type="match status" value="1"/>
</dbReference>
<evidence type="ECO:0000313" key="8">
    <source>
        <dbReference type="EMBL" id="HDI83478.1"/>
    </source>
</evidence>
<dbReference type="Proteomes" id="UP000885847">
    <property type="component" value="Unassembled WGS sequence"/>
</dbReference>
<evidence type="ECO:0000256" key="5">
    <source>
        <dbReference type="ARBA" id="ARBA00023014"/>
    </source>
</evidence>
<keyword evidence="4 6" id="KW-0408">Iron</keyword>
<dbReference type="PANTHER" id="PTHR30352:SF5">
    <property type="entry name" value="PYRUVATE FORMATE-LYASE 1-ACTIVATING ENZYME"/>
    <property type="match status" value="1"/>
</dbReference>
<dbReference type="SUPFAM" id="SSF102114">
    <property type="entry name" value="Radical SAM enzymes"/>
    <property type="match status" value="1"/>
</dbReference>
<dbReference type="InterPro" id="IPR007197">
    <property type="entry name" value="rSAM"/>
</dbReference>
<keyword evidence="5 6" id="KW-0411">Iron-sulfur</keyword>
<keyword evidence="2 6" id="KW-0949">S-adenosyl-L-methionine</keyword>
<dbReference type="InterPro" id="IPR016431">
    <property type="entry name" value="Pyrv-formate_lyase-activ_prd"/>
</dbReference>
<dbReference type="EMBL" id="DQWE01000321">
    <property type="protein sequence ID" value="HDI83478.1"/>
    <property type="molecule type" value="Genomic_DNA"/>
</dbReference>
<evidence type="ECO:0000259" key="7">
    <source>
        <dbReference type="PROSITE" id="PS51918"/>
    </source>
</evidence>
<dbReference type="Pfam" id="PF04055">
    <property type="entry name" value="Radical_SAM"/>
    <property type="match status" value="1"/>
</dbReference>
<dbReference type="GO" id="GO:0046872">
    <property type="term" value="F:metal ion binding"/>
    <property type="evidence" value="ECO:0007669"/>
    <property type="project" value="UniProtKB-KW"/>
</dbReference>
<name>A0A7C0VE43_UNCW3</name>
<dbReference type="SFLD" id="SFLDS00029">
    <property type="entry name" value="Radical_SAM"/>
    <property type="match status" value="1"/>
</dbReference>
<dbReference type="PANTHER" id="PTHR30352">
    <property type="entry name" value="PYRUVATE FORMATE-LYASE-ACTIVATING ENZYME"/>
    <property type="match status" value="1"/>
</dbReference>
<feature type="binding site" evidence="6">
    <location>
        <position position="84"/>
    </location>
    <ligand>
        <name>[4Fe-4S] cluster</name>
        <dbReference type="ChEBI" id="CHEBI:49883"/>
        <note>4Fe-4S-S-AdoMet</note>
    </ligand>
</feature>
<dbReference type="InterPro" id="IPR013785">
    <property type="entry name" value="Aldolase_TIM"/>
</dbReference>
<protein>
    <submittedName>
        <fullName evidence="8">AmmeMemoRadiSam system radical SAM enzyme</fullName>
    </submittedName>
</protein>
<dbReference type="InterPro" id="IPR027596">
    <property type="entry name" value="AmmeMemoSam_rS"/>
</dbReference>
<dbReference type="PROSITE" id="PS51918">
    <property type="entry name" value="RADICAL_SAM"/>
    <property type="match status" value="1"/>
</dbReference>
<dbReference type="SMART" id="SM00729">
    <property type="entry name" value="Elp3"/>
    <property type="match status" value="1"/>
</dbReference>
<feature type="binding site" evidence="6">
    <location>
        <position position="91"/>
    </location>
    <ligand>
        <name>[4Fe-4S] cluster</name>
        <dbReference type="ChEBI" id="CHEBI:49883"/>
        <note>4Fe-4S-S-AdoMet</note>
    </ligand>
</feature>
<organism evidence="8">
    <name type="scientific">candidate division WOR-3 bacterium</name>
    <dbReference type="NCBI Taxonomy" id="2052148"/>
    <lineage>
        <taxon>Bacteria</taxon>
        <taxon>Bacteria division WOR-3</taxon>
    </lineage>
</organism>
<evidence type="ECO:0000256" key="1">
    <source>
        <dbReference type="ARBA" id="ARBA00022485"/>
    </source>
</evidence>
<evidence type="ECO:0000256" key="2">
    <source>
        <dbReference type="ARBA" id="ARBA00022691"/>
    </source>
</evidence>
<dbReference type="NCBIfam" id="TIGR04337">
    <property type="entry name" value="AmmeMemoSam_rS"/>
    <property type="match status" value="1"/>
</dbReference>